<evidence type="ECO:0000256" key="1">
    <source>
        <dbReference type="ARBA" id="ARBA00005067"/>
    </source>
</evidence>
<evidence type="ECO:0000259" key="11">
    <source>
        <dbReference type="PROSITE" id="PS51671"/>
    </source>
</evidence>
<dbReference type="InterPro" id="IPR036291">
    <property type="entry name" value="NAD(P)-bd_dom_sf"/>
</dbReference>
<dbReference type="GO" id="GO:0008977">
    <property type="term" value="F:prephenate dehydrogenase (NAD+) activity"/>
    <property type="evidence" value="ECO:0007669"/>
    <property type="project" value="UniProtKB-EC"/>
</dbReference>
<dbReference type="Proteomes" id="UP000198983">
    <property type="component" value="Chromosome I"/>
</dbReference>
<dbReference type="UniPathway" id="UPA00122">
    <property type="reaction ID" value="UER00961"/>
</dbReference>
<protein>
    <recommendedName>
        <fullName evidence="4">Prephenate dehydrogenase</fullName>
        <ecNumber evidence="3">1.3.1.12</ecNumber>
    </recommendedName>
</protein>
<keyword evidence="6" id="KW-0560">Oxidoreductase</keyword>
<evidence type="ECO:0000256" key="3">
    <source>
        <dbReference type="ARBA" id="ARBA00012068"/>
    </source>
</evidence>
<dbReference type="InterPro" id="IPR008927">
    <property type="entry name" value="6-PGluconate_DH-like_C_sf"/>
</dbReference>
<keyword evidence="7" id="KW-0520">NAD</keyword>
<keyword evidence="8" id="KW-0057">Aromatic amino acid biosynthesis</keyword>
<comment type="pathway">
    <text evidence="1">Amino-acid biosynthesis; L-tyrosine biosynthesis; (4-hydroxyphenyl)pyruvate from prephenate (NAD(+) route): step 1/1.</text>
</comment>
<dbReference type="RefSeq" id="WP_092655377.1">
    <property type="nucleotide sequence ID" value="NZ_LT629732.1"/>
</dbReference>
<dbReference type="PROSITE" id="PS51671">
    <property type="entry name" value="ACT"/>
    <property type="match status" value="1"/>
</dbReference>
<dbReference type="EC" id="1.3.1.12" evidence="3"/>
<dbReference type="InterPro" id="IPR003099">
    <property type="entry name" value="Prephen_DH"/>
</dbReference>
<gene>
    <name evidence="12" type="ORF">SAMN04489717_4285</name>
</gene>
<name>A0A1H1VZZ4_9ACTN</name>
<dbReference type="GO" id="GO:0004665">
    <property type="term" value="F:prephenate dehydrogenase (NADP+) activity"/>
    <property type="evidence" value="ECO:0007669"/>
    <property type="project" value="InterPro"/>
</dbReference>
<dbReference type="AlphaFoldDB" id="A0A1H1VZZ4"/>
<comment type="similarity">
    <text evidence="2">Belongs to the prephenate/arogenate dehydrogenase family.</text>
</comment>
<keyword evidence="8" id="KW-0028">Amino-acid biosynthesis</keyword>
<dbReference type="SUPFAM" id="SSF51735">
    <property type="entry name" value="NAD(P)-binding Rossmann-fold domains"/>
    <property type="match status" value="1"/>
</dbReference>
<dbReference type="InterPro" id="IPR046826">
    <property type="entry name" value="PDH_N"/>
</dbReference>
<dbReference type="NCBIfam" id="NF005112">
    <property type="entry name" value="PRK06545.2-4"/>
    <property type="match status" value="1"/>
</dbReference>
<feature type="domain" description="Prephenate/arogenate dehydrogenase" evidence="10">
    <location>
        <begin position="7"/>
        <end position="302"/>
    </location>
</feature>
<dbReference type="PANTHER" id="PTHR21363:SF0">
    <property type="entry name" value="PREPHENATE DEHYDROGENASE [NADP(+)]"/>
    <property type="match status" value="1"/>
</dbReference>
<dbReference type="InterPro" id="IPR045865">
    <property type="entry name" value="ACT-like_dom_sf"/>
</dbReference>
<dbReference type="OrthoDB" id="9802008at2"/>
<sequence>MTEPPFRRVVVIGAGLMGTSVALALRRSGVEVLLEDADPGNLRVAVSLGAGVPVTPPVSSGDATGGGPADLSDPTDLVVVGVPPAALGTVIAEALARFPAAAVTDVGSVKAAALADTRAHASAGPGLDRYVGGHPMAGSEQSGPLAARADLFDGRAWAVTPHVDSRPDAVAAVDQLARTCGAFPVQLSPGEHDEAVALVSHLPQVASTVVAGLLTTAAEGHLVLAGQGLRDVTRIAGGDPELWTQILSANAEPVARLLHEAADNLHRVAHNLEKRDAGEAGLADLRNSLERGATGVRRLPGKHGARPEAFSPVPVLLPDRPGELARLFADVGAAGVNIEDVRIDHSPNTPAGLVELWVHQDTVPALLEALAHHGWDVHG</sequence>
<accession>A0A1H1VZZ4</accession>
<dbReference type="GO" id="GO:0006571">
    <property type="term" value="P:tyrosine biosynthetic process"/>
    <property type="evidence" value="ECO:0007669"/>
    <property type="project" value="UniProtKB-UniPathway"/>
</dbReference>
<comment type="catalytic activity">
    <reaction evidence="9">
        <text>prephenate + NAD(+) = 3-(4-hydroxyphenyl)pyruvate + CO2 + NADH</text>
        <dbReference type="Rhea" id="RHEA:13869"/>
        <dbReference type="ChEBI" id="CHEBI:16526"/>
        <dbReference type="ChEBI" id="CHEBI:29934"/>
        <dbReference type="ChEBI" id="CHEBI:36242"/>
        <dbReference type="ChEBI" id="CHEBI:57540"/>
        <dbReference type="ChEBI" id="CHEBI:57945"/>
        <dbReference type="EC" id="1.3.1.12"/>
    </reaction>
</comment>
<dbReference type="PROSITE" id="PS51176">
    <property type="entry name" value="PDH_ADH"/>
    <property type="match status" value="1"/>
</dbReference>
<feature type="domain" description="ACT" evidence="11">
    <location>
        <begin position="312"/>
        <end position="379"/>
    </location>
</feature>
<proteinExistence type="inferred from homology"/>
<dbReference type="EMBL" id="LT629732">
    <property type="protein sequence ID" value="SDS90305.1"/>
    <property type="molecule type" value="Genomic_DNA"/>
</dbReference>
<evidence type="ECO:0000256" key="4">
    <source>
        <dbReference type="ARBA" id="ARBA00016891"/>
    </source>
</evidence>
<evidence type="ECO:0000256" key="5">
    <source>
        <dbReference type="ARBA" id="ARBA00022498"/>
    </source>
</evidence>
<dbReference type="GO" id="GO:0070403">
    <property type="term" value="F:NAD+ binding"/>
    <property type="evidence" value="ECO:0007669"/>
    <property type="project" value="InterPro"/>
</dbReference>
<evidence type="ECO:0000256" key="6">
    <source>
        <dbReference type="ARBA" id="ARBA00023002"/>
    </source>
</evidence>
<dbReference type="InterPro" id="IPR050812">
    <property type="entry name" value="Preph/Arog_dehydrog"/>
</dbReference>
<dbReference type="PANTHER" id="PTHR21363">
    <property type="entry name" value="PREPHENATE DEHYDROGENASE"/>
    <property type="match status" value="1"/>
</dbReference>
<dbReference type="InterPro" id="IPR002912">
    <property type="entry name" value="ACT_dom"/>
</dbReference>
<evidence type="ECO:0000313" key="13">
    <source>
        <dbReference type="Proteomes" id="UP000198983"/>
    </source>
</evidence>
<dbReference type="InterPro" id="IPR046825">
    <property type="entry name" value="PDH_C"/>
</dbReference>
<dbReference type="Gene3D" id="3.40.50.720">
    <property type="entry name" value="NAD(P)-binding Rossmann-like Domain"/>
    <property type="match status" value="1"/>
</dbReference>
<dbReference type="Pfam" id="PF02153">
    <property type="entry name" value="PDH_N"/>
    <property type="match status" value="1"/>
</dbReference>
<dbReference type="SUPFAM" id="SSF55021">
    <property type="entry name" value="ACT-like"/>
    <property type="match status" value="1"/>
</dbReference>
<evidence type="ECO:0000256" key="2">
    <source>
        <dbReference type="ARBA" id="ARBA00007964"/>
    </source>
</evidence>
<evidence type="ECO:0000259" key="10">
    <source>
        <dbReference type="PROSITE" id="PS51176"/>
    </source>
</evidence>
<reference evidence="12 13" key="1">
    <citation type="submission" date="2016-10" db="EMBL/GenBank/DDBJ databases">
        <authorList>
            <person name="de Groot N.N."/>
        </authorList>
    </citation>
    <scope>NUCLEOTIDE SEQUENCE [LARGE SCALE GENOMIC DNA]</scope>
    <source>
        <strain evidence="12 13">DSM 22024</strain>
    </source>
</reference>
<evidence type="ECO:0000256" key="8">
    <source>
        <dbReference type="ARBA" id="ARBA00023141"/>
    </source>
</evidence>
<dbReference type="Pfam" id="PF20463">
    <property type="entry name" value="PDH_C"/>
    <property type="match status" value="1"/>
</dbReference>
<dbReference type="Gene3D" id="1.10.3660.10">
    <property type="entry name" value="6-phosphogluconate dehydrogenase C-terminal like domain"/>
    <property type="match status" value="1"/>
</dbReference>
<dbReference type="NCBIfam" id="NF005111">
    <property type="entry name" value="PRK06545.2-3"/>
    <property type="match status" value="1"/>
</dbReference>
<evidence type="ECO:0000313" key="12">
    <source>
        <dbReference type="EMBL" id="SDS90305.1"/>
    </source>
</evidence>
<dbReference type="SUPFAM" id="SSF48179">
    <property type="entry name" value="6-phosphogluconate dehydrogenase C-terminal domain-like"/>
    <property type="match status" value="1"/>
</dbReference>
<dbReference type="STRING" id="117157.SAMN04489717_4285"/>
<evidence type="ECO:0000256" key="7">
    <source>
        <dbReference type="ARBA" id="ARBA00023027"/>
    </source>
</evidence>
<evidence type="ECO:0000256" key="9">
    <source>
        <dbReference type="ARBA" id="ARBA00049260"/>
    </source>
</evidence>
<keyword evidence="13" id="KW-1185">Reference proteome</keyword>
<keyword evidence="5" id="KW-0827">Tyrosine biosynthesis</keyword>
<organism evidence="12 13">
    <name type="scientific">Actinopolymorpha singaporensis</name>
    <dbReference type="NCBI Taxonomy" id="117157"/>
    <lineage>
        <taxon>Bacteria</taxon>
        <taxon>Bacillati</taxon>
        <taxon>Actinomycetota</taxon>
        <taxon>Actinomycetes</taxon>
        <taxon>Propionibacteriales</taxon>
        <taxon>Actinopolymorphaceae</taxon>
        <taxon>Actinopolymorpha</taxon>
    </lineage>
</organism>